<feature type="region of interest" description="Disordered" evidence="1">
    <location>
        <begin position="75"/>
        <end position="98"/>
    </location>
</feature>
<sequence length="218" mass="24058">MYNTVSQVDCEVTFNLPNSDTARSFRLMSFSQDTNYLGRGHQDSALTDTPNCGEVEVDSNDATVQNGRRILLSAPTNHIQRRTHPSQPSHPGPSFTARSLHRKCGRLEQTAERLSSSSADIGSEIRELDLAQKRGSSSSASNSFKLRNGAFAPRATTYHGSTYDVEGDEEQMEKGEVDEDDEADLLPPPITQLGDRSQKRSSGRVTMPSSRLQGYEVY</sequence>
<reference evidence="2 3" key="1">
    <citation type="journal article" date="2023" name="IMA Fungus">
        <title>Comparative genomic study of the Penicillium genus elucidates a diverse pangenome and 15 lateral gene transfer events.</title>
        <authorList>
            <person name="Petersen C."/>
            <person name="Sorensen T."/>
            <person name="Nielsen M.R."/>
            <person name="Sondergaard T.E."/>
            <person name="Sorensen J.L."/>
            <person name="Fitzpatrick D.A."/>
            <person name="Frisvad J.C."/>
            <person name="Nielsen K.L."/>
        </authorList>
    </citation>
    <scope>NUCLEOTIDE SEQUENCE [LARGE SCALE GENOMIC DNA]</scope>
    <source>
        <strain evidence="2 3">IBT 3361</strain>
    </source>
</reference>
<keyword evidence="3" id="KW-1185">Reference proteome</keyword>
<feature type="region of interest" description="Disordered" evidence="1">
    <location>
        <begin position="157"/>
        <end position="218"/>
    </location>
</feature>
<name>A0ABQ8WF30_PENCH</name>
<evidence type="ECO:0000256" key="1">
    <source>
        <dbReference type="SAM" id="MobiDB-lite"/>
    </source>
</evidence>
<feature type="compositionally biased region" description="Acidic residues" evidence="1">
    <location>
        <begin position="165"/>
        <end position="184"/>
    </location>
</feature>
<gene>
    <name evidence="2" type="ORF">N7505_007556</name>
</gene>
<proteinExistence type="predicted"/>
<feature type="compositionally biased region" description="Polar residues" evidence="1">
    <location>
        <begin position="203"/>
        <end position="212"/>
    </location>
</feature>
<evidence type="ECO:0000313" key="3">
    <source>
        <dbReference type="Proteomes" id="UP001220256"/>
    </source>
</evidence>
<accession>A0ABQ8WF30</accession>
<organism evidence="2 3">
    <name type="scientific">Penicillium chrysogenum</name>
    <name type="common">Penicillium notatum</name>
    <dbReference type="NCBI Taxonomy" id="5076"/>
    <lineage>
        <taxon>Eukaryota</taxon>
        <taxon>Fungi</taxon>
        <taxon>Dikarya</taxon>
        <taxon>Ascomycota</taxon>
        <taxon>Pezizomycotina</taxon>
        <taxon>Eurotiomycetes</taxon>
        <taxon>Eurotiomycetidae</taxon>
        <taxon>Eurotiales</taxon>
        <taxon>Aspergillaceae</taxon>
        <taxon>Penicillium</taxon>
        <taxon>Penicillium chrysogenum species complex</taxon>
    </lineage>
</organism>
<dbReference type="Proteomes" id="UP001220256">
    <property type="component" value="Unassembled WGS sequence"/>
</dbReference>
<protein>
    <submittedName>
        <fullName evidence="2">Uncharacterized protein</fullName>
    </submittedName>
</protein>
<dbReference type="EMBL" id="JAPVEB010000004">
    <property type="protein sequence ID" value="KAJ5264763.1"/>
    <property type="molecule type" value="Genomic_DNA"/>
</dbReference>
<comment type="caution">
    <text evidence="2">The sequence shown here is derived from an EMBL/GenBank/DDBJ whole genome shotgun (WGS) entry which is preliminary data.</text>
</comment>
<evidence type="ECO:0000313" key="2">
    <source>
        <dbReference type="EMBL" id="KAJ5264763.1"/>
    </source>
</evidence>